<evidence type="ECO:0000313" key="2">
    <source>
        <dbReference type="WBParaSite" id="JU765_v2.g9621.t1"/>
    </source>
</evidence>
<reference evidence="2" key="1">
    <citation type="submission" date="2022-11" db="UniProtKB">
        <authorList>
            <consortium name="WormBaseParasite"/>
        </authorList>
    </citation>
    <scope>IDENTIFICATION</scope>
</reference>
<name>A0AC34RRQ9_9BILA</name>
<evidence type="ECO:0000313" key="1">
    <source>
        <dbReference type="Proteomes" id="UP000887576"/>
    </source>
</evidence>
<accession>A0AC34RRQ9</accession>
<dbReference type="Proteomes" id="UP000887576">
    <property type="component" value="Unplaced"/>
</dbReference>
<dbReference type="WBParaSite" id="JU765_v2.g9621.t1">
    <property type="protein sequence ID" value="JU765_v2.g9621.t1"/>
    <property type="gene ID" value="JU765_v2.g9621"/>
</dbReference>
<sequence>MFFDDSDDEHYANETKIVDGSCPDGWKLNAFDDVAYCYLAVTGAYVDQSEAQQACENQNSSLVSIHSEDEHKFVYCKLNG</sequence>
<proteinExistence type="predicted"/>
<protein>
    <submittedName>
        <fullName evidence="2">C-type lectin domain-containing protein</fullName>
    </submittedName>
</protein>
<organism evidence="1 2">
    <name type="scientific">Panagrolaimus sp. JU765</name>
    <dbReference type="NCBI Taxonomy" id="591449"/>
    <lineage>
        <taxon>Eukaryota</taxon>
        <taxon>Metazoa</taxon>
        <taxon>Ecdysozoa</taxon>
        <taxon>Nematoda</taxon>
        <taxon>Chromadorea</taxon>
        <taxon>Rhabditida</taxon>
        <taxon>Tylenchina</taxon>
        <taxon>Panagrolaimomorpha</taxon>
        <taxon>Panagrolaimoidea</taxon>
        <taxon>Panagrolaimidae</taxon>
        <taxon>Panagrolaimus</taxon>
    </lineage>
</organism>